<dbReference type="PANTHER" id="PTHR11616:SF44">
    <property type="entry name" value="SODIUM- AND CHLORIDE-DEPENDENT TRANSPORTER XTRP3"/>
    <property type="match status" value="1"/>
</dbReference>
<feature type="transmembrane region" description="Helical" evidence="10">
    <location>
        <begin position="393"/>
        <end position="415"/>
    </location>
</feature>
<dbReference type="Proteomes" id="UP000694542">
    <property type="component" value="Chromosome 20"/>
</dbReference>
<evidence type="ECO:0000313" key="11">
    <source>
        <dbReference type="Ensembl" id="ENSCAFP00030041173.1"/>
    </source>
</evidence>
<feature type="binding site" evidence="8">
    <location>
        <position position="23"/>
    </location>
    <ligand>
        <name>Na(+)</name>
        <dbReference type="ChEBI" id="CHEBI:29101"/>
        <label>1</label>
    </ligand>
</feature>
<keyword evidence="8" id="KW-0915">Sodium</keyword>
<dbReference type="PRINTS" id="PR00176">
    <property type="entry name" value="NANEUSMPORT"/>
</dbReference>
<dbReference type="Pfam" id="PF00209">
    <property type="entry name" value="SNF"/>
    <property type="match status" value="1"/>
</dbReference>
<proteinExistence type="inferred from homology"/>
<feature type="transmembrane region" description="Helical" evidence="10">
    <location>
        <begin position="12"/>
        <end position="31"/>
    </location>
</feature>
<feature type="transmembrane region" description="Helical" evidence="10">
    <location>
        <begin position="277"/>
        <end position="298"/>
    </location>
</feature>
<feature type="transmembrane region" description="Helical" evidence="10">
    <location>
        <begin position="168"/>
        <end position="186"/>
    </location>
</feature>
<evidence type="ECO:0000256" key="4">
    <source>
        <dbReference type="ARBA" id="ARBA00022847"/>
    </source>
</evidence>
<dbReference type="PRINTS" id="PR01206">
    <property type="entry name" value="ORPHTRNSPORT"/>
</dbReference>
<reference evidence="12" key="1">
    <citation type="submission" date="2018-10" db="EMBL/GenBank/DDBJ databases">
        <title>De novo assembly of a Great Dane genome.</title>
        <authorList>
            <person name="Kidd J.M."/>
            <person name="Pendleton A.L."/>
            <person name="Shen F."/>
            <person name="Emery S."/>
        </authorList>
    </citation>
    <scope>NUCLEOTIDE SEQUENCE [LARGE SCALE GENOMIC DNA]</scope>
    <source>
        <strain evidence="12">Great Dane</strain>
    </source>
</reference>
<feature type="binding site" evidence="8">
    <location>
        <position position="251"/>
    </location>
    <ligand>
        <name>Na(+)</name>
        <dbReference type="ChEBI" id="CHEBI:29101"/>
        <label>1</label>
    </ligand>
</feature>
<keyword evidence="3 9" id="KW-0812">Transmembrane</keyword>
<organism evidence="12 13">
    <name type="scientific">Canis lupus familiaris</name>
    <name type="common">Dog</name>
    <name type="synonym">Canis familiaris</name>
    <dbReference type="NCBI Taxonomy" id="9615"/>
    <lineage>
        <taxon>Eukaryota</taxon>
        <taxon>Metazoa</taxon>
        <taxon>Chordata</taxon>
        <taxon>Craniata</taxon>
        <taxon>Vertebrata</taxon>
        <taxon>Euteleostomi</taxon>
        <taxon>Mammalia</taxon>
        <taxon>Eutheria</taxon>
        <taxon>Laurasiatheria</taxon>
        <taxon>Carnivora</taxon>
        <taxon>Caniformia</taxon>
        <taxon>Canidae</taxon>
        <taxon>Canis</taxon>
    </lineage>
</organism>
<evidence type="ECO:0000256" key="9">
    <source>
        <dbReference type="RuleBase" id="RU003732"/>
    </source>
</evidence>
<feature type="binding site" evidence="8">
    <location>
        <position position="406"/>
    </location>
    <ligand>
        <name>Na(+)</name>
        <dbReference type="ChEBI" id="CHEBI:29101"/>
        <label>1</label>
    </ligand>
</feature>
<dbReference type="InterPro" id="IPR037272">
    <property type="entry name" value="SNS_sf"/>
</dbReference>
<dbReference type="SUPFAM" id="SSF161070">
    <property type="entry name" value="SNF-like"/>
    <property type="match status" value="1"/>
</dbReference>
<keyword evidence="4 9" id="KW-0769">Symport</keyword>
<dbReference type="Proteomes" id="UP000694429">
    <property type="component" value="Chromosome 20"/>
</dbReference>
<protein>
    <recommendedName>
        <fullName evidence="9">Transporter</fullName>
    </recommendedName>
</protein>
<sequence length="641" mass="71246">MEKARPLWANSLQFVFACISYAVGLGNVWRFPYLCQMYGGGSFLVPYIIMLFVEGMPLLYLELAVGQRMRQGSIGAWRTISPYLSGVGLASVVASFFLATYYNIINAWAFWYLFHSFQDPLPWSVCPLNHNRTGYDEECEKASSTQYFWYRKTLNISPSIQDSGRVQWEPALCLVLAWLVVYLCILRGTESTGKVVYFTASLPYCVLLIYLVRGLTLHGATNGLAYMFTPKLEQLANPKAWINAATQIFFSLGLGFGSLIAFASYNQPSNNCQKHAIIVSLINSSTSIFASIVTFSIYGFKATFNYESCLDKVILLLTNSFDLEDGFLTPSNLEQVKSYLASAFPSKYSEVLPQIKNCSLQSELATAVQGTGLSFIVYTEAIKNMEVSQLWSVLYFLMLLMLGIGSMLGNTAAILTPLTDSKVISRHLPKEAISGLVCLVNCVIGLVFTMEAGNYWFDIFNDYAATLSLLLIVLVETIAVCYVYGLRRFESDLKAMTGRTLNWYWKVIWAGVSPLLIVSLFVFYLTDYILTGTLKYQAWDASQVPSVSGPPGARSRAPAFSFLKPKNHFPGVGRLFVSTRKHHPGIYSAQDSSKWALSFPTCALGKRAGTSQGTCAGGQEKASCWDWFPPGQHPLPRPQAL</sequence>
<dbReference type="GO" id="GO:0005886">
    <property type="term" value="C:plasma membrane"/>
    <property type="evidence" value="ECO:0007669"/>
    <property type="project" value="InterPro"/>
</dbReference>
<dbReference type="PROSITE" id="PS00754">
    <property type="entry name" value="NA_NEUROTRAN_SYMP_2"/>
    <property type="match status" value="1"/>
</dbReference>
<dbReference type="NCBIfam" id="NF037979">
    <property type="entry name" value="Na_transp"/>
    <property type="match status" value="1"/>
</dbReference>
<accession>A0A8C0Z1L5</accession>
<feature type="binding site" evidence="8">
    <location>
        <position position="283"/>
    </location>
    <ligand>
        <name>Na(+)</name>
        <dbReference type="ChEBI" id="CHEBI:29101"/>
        <label>1</label>
    </ligand>
</feature>
<dbReference type="Ensembl" id="ENSCAFT00030047097.1">
    <property type="protein sequence ID" value="ENSCAFP00030041173.1"/>
    <property type="gene ID" value="ENSCAFG00030025435.1"/>
</dbReference>
<dbReference type="PROSITE" id="PS50267">
    <property type="entry name" value="NA_NEUROTRAN_SYMP_3"/>
    <property type="match status" value="1"/>
</dbReference>
<evidence type="ECO:0000256" key="7">
    <source>
        <dbReference type="ARBA" id="ARBA00023180"/>
    </source>
</evidence>
<evidence type="ECO:0000256" key="10">
    <source>
        <dbReference type="SAM" id="Phobius"/>
    </source>
</evidence>
<dbReference type="GO" id="GO:0015293">
    <property type="term" value="F:symporter activity"/>
    <property type="evidence" value="ECO:0007669"/>
    <property type="project" value="UniProtKB-KW"/>
</dbReference>
<evidence type="ECO:0000313" key="12">
    <source>
        <dbReference type="Ensembl" id="ENSCAFP00040029916.1"/>
    </source>
</evidence>
<name>A0A8C0Z1L5_CANLF</name>
<feature type="transmembrane region" description="Helical" evidence="10">
    <location>
        <begin position="86"/>
        <end position="114"/>
    </location>
</feature>
<dbReference type="Ensembl" id="ENSCAFT00040034360.1">
    <property type="protein sequence ID" value="ENSCAFP00040029916.1"/>
    <property type="gene ID" value="ENSCAFG00040018399.1"/>
</dbReference>
<gene>
    <name evidence="12" type="primary">SLC6A20</name>
</gene>
<feature type="binding site" evidence="8">
    <location>
        <position position="402"/>
    </location>
    <ligand>
        <name>Na(+)</name>
        <dbReference type="ChEBI" id="CHEBI:29101"/>
        <label>1</label>
    </ligand>
</feature>
<feature type="transmembrane region" description="Helical" evidence="10">
    <location>
        <begin position="463"/>
        <end position="486"/>
    </location>
</feature>
<evidence type="ECO:0000313" key="13">
    <source>
        <dbReference type="Proteomes" id="UP000694542"/>
    </source>
</evidence>
<dbReference type="PROSITE" id="PS00610">
    <property type="entry name" value="NA_NEUROTRAN_SYMP_1"/>
    <property type="match status" value="1"/>
</dbReference>
<feature type="transmembrane region" description="Helical" evidence="10">
    <location>
        <begin position="240"/>
        <end position="265"/>
    </location>
</feature>
<reference evidence="12" key="3">
    <citation type="submission" date="2025-05" db="UniProtKB">
        <authorList>
            <consortium name="Ensembl"/>
        </authorList>
    </citation>
    <scope>IDENTIFICATION</scope>
</reference>
<dbReference type="InterPro" id="IPR000175">
    <property type="entry name" value="Na/ntran_symport"/>
</dbReference>
<feature type="binding site" evidence="8">
    <location>
        <position position="22"/>
    </location>
    <ligand>
        <name>Na(+)</name>
        <dbReference type="ChEBI" id="CHEBI:29101"/>
        <label>1</label>
    </ligand>
</feature>
<dbReference type="PROSITE" id="PS51257">
    <property type="entry name" value="PROKAR_LIPOPROTEIN"/>
    <property type="match status" value="1"/>
</dbReference>
<evidence type="ECO:0000256" key="6">
    <source>
        <dbReference type="ARBA" id="ARBA00023136"/>
    </source>
</evidence>
<evidence type="ECO:0000256" key="3">
    <source>
        <dbReference type="ARBA" id="ARBA00022692"/>
    </source>
</evidence>
<reference evidence="11" key="2">
    <citation type="submission" date="2019-03" db="EMBL/GenBank/DDBJ databases">
        <authorList>
            <person name="Warren W.C."/>
            <person name="Johnson G.S."/>
        </authorList>
    </citation>
    <scope>NUCLEOTIDE SEQUENCE [LARGE SCALE GENOMIC DNA]</scope>
    <source>
        <strain evidence="11">Basenji</strain>
    </source>
</reference>
<evidence type="ECO:0000256" key="2">
    <source>
        <dbReference type="ARBA" id="ARBA00022448"/>
    </source>
</evidence>
<keyword evidence="2 9" id="KW-0813">Transport</keyword>
<keyword evidence="8" id="KW-0479">Metal-binding</keyword>
<dbReference type="GO" id="GO:0046872">
    <property type="term" value="F:metal ion binding"/>
    <property type="evidence" value="ECO:0007669"/>
    <property type="project" value="UniProtKB-KW"/>
</dbReference>
<evidence type="ECO:0000256" key="8">
    <source>
        <dbReference type="PIRSR" id="PIRSR600175-1"/>
    </source>
</evidence>
<evidence type="ECO:0000256" key="1">
    <source>
        <dbReference type="ARBA" id="ARBA00004141"/>
    </source>
</evidence>
<feature type="transmembrane region" description="Helical" evidence="10">
    <location>
        <begin position="195"/>
        <end position="220"/>
    </location>
</feature>
<comment type="similarity">
    <text evidence="9">Belongs to the sodium:neurotransmitter symporter (SNF) (TC 2.A.22) family.</text>
</comment>
<dbReference type="InterPro" id="IPR002438">
    <property type="entry name" value="Neutral_aa_SLC6"/>
</dbReference>
<keyword evidence="5 10" id="KW-1133">Transmembrane helix</keyword>
<dbReference type="PANTHER" id="PTHR11616">
    <property type="entry name" value="SODIUM/CHLORIDE DEPENDENT TRANSPORTER"/>
    <property type="match status" value="1"/>
</dbReference>
<dbReference type="AlphaFoldDB" id="A0A8C0Z1L5"/>
<feature type="binding site" evidence="8">
    <location>
        <position position="27"/>
    </location>
    <ligand>
        <name>Na(+)</name>
        <dbReference type="ChEBI" id="CHEBI:29101"/>
        <label>1</label>
    </ligand>
</feature>
<feature type="transmembrane region" description="Helical" evidence="10">
    <location>
        <begin position="43"/>
        <end position="65"/>
    </location>
</feature>
<keyword evidence="7" id="KW-0325">Glycoprotein</keyword>
<feature type="transmembrane region" description="Helical" evidence="10">
    <location>
        <begin position="436"/>
        <end position="457"/>
    </location>
</feature>
<comment type="subcellular location">
    <subcellularLocation>
        <location evidence="1">Membrane</location>
        <topology evidence="1">Multi-pass membrane protein</topology>
    </subcellularLocation>
</comment>
<feature type="transmembrane region" description="Helical" evidence="10">
    <location>
        <begin position="507"/>
        <end position="525"/>
    </location>
</feature>
<keyword evidence="6 10" id="KW-0472">Membrane</keyword>
<evidence type="ECO:0000256" key="5">
    <source>
        <dbReference type="ARBA" id="ARBA00022989"/>
    </source>
</evidence>